<name>A0ABR2QAJ9_9ROSI</name>
<dbReference type="Gene3D" id="3.50.50.60">
    <property type="entry name" value="FAD/NAD(P)-binding domain"/>
    <property type="match status" value="1"/>
</dbReference>
<dbReference type="Proteomes" id="UP001396334">
    <property type="component" value="Unassembled WGS sequence"/>
</dbReference>
<dbReference type="EMBL" id="JBBPBN010000042">
    <property type="protein sequence ID" value="KAK8997577.1"/>
    <property type="molecule type" value="Genomic_DNA"/>
</dbReference>
<gene>
    <name evidence="3" type="ORF">V6N11_012129</name>
</gene>
<comment type="caution">
    <text evidence="3">The sequence shown here is derived from an EMBL/GenBank/DDBJ whole genome shotgun (WGS) entry which is preliminary data.</text>
</comment>
<keyword evidence="1" id="KW-0472">Membrane</keyword>
<keyword evidence="4" id="KW-1185">Reference proteome</keyword>
<keyword evidence="1" id="KW-0812">Transmembrane</keyword>
<proteinExistence type="predicted"/>
<dbReference type="InterPro" id="IPR023753">
    <property type="entry name" value="FAD/NAD-binding_dom"/>
</dbReference>
<evidence type="ECO:0000313" key="4">
    <source>
        <dbReference type="Proteomes" id="UP001396334"/>
    </source>
</evidence>
<dbReference type="SUPFAM" id="SSF51905">
    <property type="entry name" value="FAD/NAD(P)-binding domain"/>
    <property type="match status" value="1"/>
</dbReference>
<sequence length="537" mass="59422">MAAIVETYEANTKMMKQNNKILQEILKQVKLVSKRLGIEDEGEISDAGKIEAKQDGPEATIHHVFDQLSTPNEGDVGDQTIQNYEGLQIREKLIIASSNDIGVTENHVKDDRYPVFGSDMLVQLDGDLKILSLRKHRLSFVLFSAVVWLLGYAVREFAQHGVQPGDLAIIFKETVTLYGHPTQSKAYIFLKGVISLPSFHVRVAGDEENLFLEWYKEKGIRLILSIKIVKANVPIKTLVSTSAETFKCQILIIATGSTIVRLIDFDGQRAEAKNNFYLGEIDDADKLVEANKAKKNGKADIVGEGYTELELGAASHTPLECALQTHPNITVIGEDVVAKKLSLKNLDYVSVCLPNASCRGHFTQQASLLLFMLDTKVESLKGFSRLNLEDKVLFSGGASTFRIHLHTKLAIFALIDLLQRESNCLELQKDPSAGGKSAVKKRLPKKIRQIPDCYFLPRMSVPSAIAFYGACIAGGIGAGMLLEVWINKKIKVCSWKSTKSVLWGICSVFMEVNKICSLGVRACVYAKDGGVIWEFDK</sequence>
<evidence type="ECO:0000259" key="2">
    <source>
        <dbReference type="Pfam" id="PF07992"/>
    </source>
</evidence>
<feature type="domain" description="FAD/NAD(P)-binding" evidence="2">
    <location>
        <begin position="152"/>
        <end position="314"/>
    </location>
</feature>
<dbReference type="InterPro" id="IPR035966">
    <property type="entry name" value="PKF_sf"/>
</dbReference>
<protein>
    <recommendedName>
        <fullName evidence="2">FAD/NAD(P)-binding domain-containing protein</fullName>
    </recommendedName>
</protein>
<dbReference type="InterPro" id="IPR036188">
    <property type="entry name" value="FAD/NAD-bd_sf"/>
</dbReference>
<dbReference type="PANTHER" id="PTHR36797">
    <property type="entry name" value="OS01G0258600 PROTEIN"/>
    <property type="match status" value="1"/>
</dbReference>
<feature type="transmembrane region" description="Helical" evidence="1">
    <location>
        <begin position="465"/>
        <end position="486"/>
    </location>
</feature>
<dbReference type="Gene3D" id="3.40.50.460">
    <property type="entry name" value="Phosphofructokinase domain"/>
    <property type="match status" value="1"/>
</dbReference>
<accession>A0ABR2QAJ9</accession>
<keyword evidence="1" id="KW-1133">Transmembrane helix</keyword>
<evidence type="ECO:0000313" key="3">
    <source>
        <dbReference type="EMBL" id="KAK8997577.1"/>
    </source>
</evidence>
<organism evidence="3 4">
    <name type="scientific">Hibiscus sabdariffa</name>
    <name type="common">roselle</name>
    <dbReference type="NCBI Taxonomy" id="183260"/>
    <lineage>
        <taxon>Eukaryota</taxon>
        <taxon>Viridiplantae</taxon>
        <taxon>Streptophyta</taxon>
        <taxon>Embryophyta</taxon>
        <taxon>Tracheophyta</taxon>
        <taxon>Spermatophyta</taxon>
        <taxon>Magnoliopsida</taxon>
        <taxon>eudicotyledons</taxon>
        <taxon>Gunneridae</taxon>
        <taxon>Pentapetalae</taxon>
        <taxon>rosids</taxon>
        <taxon>malvids</taxon>
        <taxon>Malvales</taxon>
        <taxon>Malvaceae</taxon>
        <taxon>Malvoideae</taxon>
        <taxon>Hibiscus</taxon>
    </lineage>
</organism>
<dbReference type="PANTHER" id="PTHR36797:SF3">
    <property type="entry name" value="OS01G0258600 PROTEIN"/>
    <property type="match status" value="1"/>
</dbReference>
<reference evidence="3 4" key="1">
    <citation type="journal article" date="2024" name="G3 (Bethesda)">
        <title>Genome assembly of Hibiscus sabdariffa L. provides insights into metabolisms of medicinal natural products.</title>
        <authorList>
            <person name="Kim T."/>
        </authorList>
    </citation>
    <scope>NUCLEOTIDE SEQUENCE [LARGE SCALE GENOMIC DNA]</scope>
    <source>
        <strain evidence="3">TK-2024</strain>
        <tissue evidence="3">Old leaves</tissue>
    </source>
</reference>
<dbReference type="Pfam" id="PF07992">
    <property type="entry name" value="Pyr_redox_2"/>
    <property type="match status" value="1"/>
</dbReference>
<evidence type="ECO:0000256" key="1">
    <source>
        <dbReference type="SAM" id="Phobius"/>
    </source>
</evidence>